<comment type="caution">
    <text evidence="1">The sequence shown here is derived from an EMBL/GenBank/DDBJ whole genome shotgun (WGS) entry which is preliminary data.</text>
</comment>
<keyword evidence="2" id="KW-1185">Reference proteome</keyword>
<organism evidence="1 2">
    <name type="scientific">Sousa chinensis</name>
    <name type="common">Indo-pacific humpbacked dolphin</name>
    <name type="synonym">Steno chinensis</name>
    <dbReference type="NCBI Taxonomy" id="103600"/>
    <lineage>
        <taxon>Eukaryota</taxon>
        <taxon>Metazoa</taxon>
        <taxon>Chordata</taxon>
        <taxon>Craniata</taxon>
        <taxon>Vertebrata</taxon>
        <taxon>Euteleostomi</taxon>
        <taxon>Mammalia</taxon>
        <taxon>Eutheria</taxon>
        <taxon>Laurasiatheria</taxon>
        <taxon>Artiodactyla</taxon>
        <taxon>Whippomorpha</taxon>
        <taxon>Cetacea</taxon>
        <taxon>Odontoceti</taxon>
        <taxon>Delphinidae</taxon>
        <taxon>Sousa</taxon>
    </lineage>
</organism>
<reference evidence="1 2" key="1">
    <citation type="journal article" date="2018" name="Genomics">
        <title>Molecular footprints of inshore aquatic adaptation in Indo-Pacific humpback dolphin (Sousa chinensis).</title>
        <authorList>
            <person name="Ming Y."/>
            <person name="Jian J."/>
            <person name="Yu F."/>
            <person name="Yu X."/>
            <person name="Wang J."/>
            <person name="Liu W."/>
        </authorList>
    </citation>
    <scope>NUCLEOTIDE SEQUENCE [LARGE SCALE GENOMIC DNA]</scope>
    <source>
        <strain evidence="1">MY-2018</strain>
        <tissue evidence="1">Skin</tissue>
    </source>
</reference>
<sequence length="43" mass="4885">MSILVVSSLVNYWFSPRLLTQHNSSGDCQLAMKSTHLEGLYQE</sequence>
<protein>
    <submittedName>
        <fullName evidence="1">Uncharacterized protein</fullName>
    </submittedName>
</protein>
<dbReference type="EMBL" id="QWLN02003819">
    <property type="protein sequence ID" value="TEA39741.1"/>
    <property type="molecule type" value="Genomic_DNA"/>
</dbReference>
<dbReference type="Proteomes" id="UP000295264">
    <property type="component" value="Unassembled WGS sequence"/>
</dbReference>
<evidence type="ECO:0000313" key="1">
    <source>
        <dbReference type="EMBL" id="TEA39741.1"/>
    </source>
</evidence>
<name>A0A484GWI9_SOUCH</name>
<evidence type="ECO:0000313" key="2">
    <source>
        <dbReference type="Proteomes" id="UP000295264"/>
    </source>
</evidence>
<accession>A0A484GWI9</accession>
<gene>
    <name evidence="1" type="ORF">DBR06_SOUSAS31510009</name>
</gene>
<dbReference type="AlphaFoldDB" id="A0A484GWI9"/>
<proteinExistence type="predicted"/>